<accession>A0ABQ3ISV7</accession>
<feature type="chain" id="PRO_5046023352" description="DUF3108 domain-containing protein" evidence="1">
    <location>
        <begin position="25"/>
        <end position="188"/>
    </location>
</feature>
<protein>
    <recommendedName>
        <fullName evidence="4">DUF3108 domain-containing protein</fullName>
    </recommendedName>
</protein>
<keyword evidence="3" id="KW-1185">Reference proteome</keyword>
<gene>
    <name evidence="2" type="ORF">GCM10011501_22530</name>
</gene>
<comment type="caution">
    <text evidence="2">The sequence shown here is derived from an EMBL/GenBank/DDBJ whole genome shotgun (WGS) entry which is preliminary data.</text>
</comment>
<keyword evidence="1" id="KW-0732">Signal</keyword>
<evidence type="ECO:0000313" key="3">
    <source>
        <dbReference type="Proteomes" id="UP000626370"/>
    </source>
</evidence>
<proteinExistence type="predicted"/>
<evidence type="ECO:0008006" key="4">
    <source>
        <dbReference type="Google" id="ProtNLM"/>
    </source>
</evidence>
<dbReference type="RefSeq" id="WP_189378369.1">
    <property type="nucleotide sequence ID" value="NZ_BNAH01000008.1"/>
</dbReference>
<name>A0ABQ3ISV7_9GAMM</name>
<reference evidence="3" key="1">
    <citation type="journal article" date="2019" name="Int. J. Syst. Evol. Microbiol.">
        <title>The Global Catalogue of Microorganisms (GCM) 10K type strain sequencing project: providing services to taxonomists for standard genome sequencing and annotation.</title>
        <authorList>
            <consortium name="The Broad Institute Genomics Platform"/>
            <consortium name="The Broad Institute Genome Sequencing Center for Infectious Disease"/>
            <person name="Wu L."/>
            <person name="Ma J."/>
        </authorList>
    </citation>
    <scope>NUCLEOTIDE SEQUENCE [LARGE SCALE GENOMIC DNA]</scope>
    <source>
        <strain evidence="3">CGMCC 1.15922</strain>
    </source>
</reference>
<feature type="signal peptide" evidence="1">
    <location>
        <begin position="1"/>
        <end position="24"/>
    </location>
</feature>
<dbReference type="Proteomes" id="UP000626370">
    <property type="component" value="Unassembled WGS sequence"/>
</dbReference>
<sequence>MNLPVKRVFFSLIMFTLCLSVVVAKENIDPNAITGGNQLVQYTANYKILRKGKEYGKATRTLIRTNGVYKLELTSKASAFFYNIFTKQTSQFTLYDNDFYQISFKSLDDRSFKKAKRQTILFDHKKNIVVGDSEGNGWQKNLQAKTYDPLLVFEILRLNLNSKNFDTNYKVYDDAKIKDYLFVNEGTE</sequence>
<evidence type="ECO:0000256" key="1">
    <source>
        <dbReference type="SAM" id="SignalP"/>
    </source>
</evidence>
<evidence type="ECO:0000313" key="2">
    <source>
        <dbReference type="EMBL" id="GHE92476.1"/>
    </source>
</evidence>
<organism evidence="2 3">
    <name type="scientific">Thalassotalea profundi</name>
    <dbReference type="NCBI Taxonomy" id="2036687"/>
    <lineage>
        <taxon>Bacteria</taxon>
        <taxon>Pseudomonadati</taxon>
        <taxon>Pseudomonadota</taxon>
        <taxon>Gammaproteobacteria</taxon>
        <taxon>Alteromonadales</taxon>
        <taxon>Colwelliaceae</taxon>
        <taxon>Thalassotalea</taxon>
    </lineage>
</organism>
<dbReference type="EMBL" id="BNAH01000008">
    <property type="protein sequence ID" value="GHE92476.1"/>
    <property type="molecule type" value="Genomic_DNA"/>
</dbReference>